<evidence type="ECO:0000313" key="3">
    <source>
        <dbReference type="EMBL" id="QNF35356.1"/>
    </source>
</evidence>
<dbReference type="PANTHER" id="PTHR43798">
    <property type="entry name" value="MONOACYLGLYCEROL LIPASE"/>
    <property type="match status" value="1"/>
</dbReference>
<protein>
    <submittedName>
        <fullName evidence="3">Alpha/beta hydrolase</fullName>
    </submittedName>
</protein>
<dbReference type="RefSeq" id="WP_185271847.1">
    <property type="nucleotide sequence ID" value="NZ_CP055156.1"/>
</dbReference>
<dbReference type="PRINTS" id="PR00412">
    <property type="entry name" value="EPOXHYDRLASE"/>
</dbReference>
<reference evidence="3 4" key="1">
    <citation type="journal article" date="2018" name="Int. J. Syst. Evol. Microbiol.">
        <title>Adhaeribacter swui sp. nov., isolated from wet mud.</title>
        <authorList>
            <person name="Kim D.U."/>
            <person name="Kim K.W."/>
            <person name="Kang M.S."/>
            <person name="Kim J.Y."/>
            <person name="Jang J.H."/>
            <person name="Kim M.K."/>
        </authorList>
    </citation>
    <scope>NUCLEOTIDE SEQUENCE [LARGE SCALE GENOMIC DNA]</scope>
    <source>
        <strain evidence="3 4">KCTC 52873</strain>
    </source>
</reference>
<evidence type="ECO:0000313" key="4">
    <source>
        <dbReference type="Proteomes" id="UP000515237"/>
    </source>
</evidence>
<dbReference type="GO" id="GO:0016020">
    <property type="term" value="C:membrane"/>
    <property type="evidence" value="ECO:0007669"/>
    <property type="project" value="TreeGrafter"/>
</dbReference>
<keyword evidence="4" id="KW-1185">Reference proteome</keyword>
<evidence type="ECO:0000256" key="1">
    <source>
        <dbReference type="SAM" id="SignalP"/>
    </source>
</evidence>
<keyword evidence="1" id="KW-0732">Signal</keyword>
<dbReference type="SUPFAM" id="SSF53474">
    <property type="entry name" value="alpha/beta-Hydrolases"/>
    <property type="match status" value="1"/>
</dbReference>
<feature type="domain" description="AB hydrolase-1" evidence="2">
    <location>
        <begin position="75"/>
        <end position="287"/>
    </location>
</feature>
<dbReference type="InterPro" id="IPR050266">
    <property type="entry name" value="AB_hydrolase_sf"/>
</dbReference>
<evidence type="ECO:0000259" key="2">
    <source>
        <dbReference type="Pfam" id="PF00561"/>
    </source>
</evidence>
<feature type="signal peptide" evidence="1">
    <location>
        <begin position="1"/>
        <end position="24"/>
    </location>
</feature>
<dbReference type="GO" id="GO:0046464">
    <property type="term" value="P:acylglycerol catabolic process"/>
    <property type="evidence" value="ECO:0007669"/>
    <property type="project" value="TreeGrafter"/>
</dbReference>
<dbReference type="KEGG" id="aswu:HUW51_22530"/>
<dbReference type="AlphaFoldDB" id="A0A7G7GDX2"/>
<feature type="chain" id="PRO_5028827170" evidence="1">
    <location>
        <begin position="25"/>
        <end position="337"/>
    </location>
</feature>
<dbReference type="InterPro" id="IPR000639">
    <property type="entry name" value="Epox_hydrolase-like"/>
</dbReference>
<dbReference type="PANTHER" id="PTHR43798:SF33">
    <property type="entry name" value="HYDROLASE, PUTATIVE (AFU_ORTHOLOGUE AFUA_2G14860)-RELATED"/>
    <property type="match status" value="1"/>
</dbReference>
<organism evidence="3 4">
    <name type="scientific">Adhaeribacter swui</name>
    <dbReference type="NCBI Taxonomy" id="2086471"/>
    <lineage>
        <taxon>Bacteria</taxon>
        <taxon>Pseudomonadati</taxon>
        <taxon>Bacteroidota</taxon>
        <taxon>Cytophagia</taxon>
        <taxon>Cytophagales</taxon>
        <taxon>Hymenobacteraceae</taxon>
        <taxon>Adhaeribacter</taxon>
    </lineage>
</organism>
<dbReference type="Gene3D" id="3.40.50.1820">
    <property type="entry name" value="alpha/beta hydrolase"/>
    <property type="match status" value="1"/>
</dbReference>
<sequence length="337" mass="38158">MICYRILVLFISFLFFFAPRYGQAQTPEVPEVLDAEISEYTYPYPVHYIQLQIENTACKMAYMDVLPKQNNATRPAIVLLHGKNFMGAYWRQTIKYLSGQGYRVIVPDQVGFGKSSKPSLHYSFHQLATNTRQLLDTLGVNKAVVIGHSMGGMLATRFALMYPEVVTKLILENPIGLEDYRTLVPYSTLEAAYQRELKTTEESISTYFKTYFPEWLLEYDEWVKVPAAQTRSKDYAAVALASAQTYDMIYQQPIVYELELLQMPTLLIIGQADRTVVGKALIKDKAVLARAGNYPNLGRKAVNQIRSSKLVGLPGVGHIPHLQTPEAFHKALISFIK</sequence>
<dbReference type="Pfam" id="PF00561">
    <property type="entry name" value="Abhydrolase_1"/>
    <property type="match status" value="1"/>
</dbReference>
<gene>
    <name evidence="3" type="ORF">HUW51_22530</name>
</gene>
<keyword evidence="3" id="KW-0378">Hydrolase</keyword>
<accession>A0A7G7GDX2</accession>
<dbReference type="InterPro" id="IPR029058">
    <property type="entry name" value="AB_hydrolase_fold"/>
</dbReference>
<dbReference type="EMBL" id="CP055156">
    <property type="protein sequence ID" value="QNF35356.1"/>
    <property type="molecule type" value="Genomic_DNA"/>
</dbReference>
<dbReference type="InterPro" id="IPR000073">
    <property type="entry name" value="AB_hydrolase_1"/>
</dbReference>
<name>A0A7G7GDX2_9BACT</name>
<proteinExistence type="predicted"/>
<dbReference type="PRINTS" id="PR00111">
    <property type="entry name" value="ABHYDROLASE"/>
</dbReference>
<dbReference type="GO" id="GO:0047372">
    <property type="term" value="F:monoacylglycerol lipase activity"/>
    <property type="evidence" value="ECO:0007669"/>
    <property type="project" value="TreeGrafter"/>
</dbReference>
<dbReference type="Proteomes" id="UP000515237">
    <property type="component" value="Chromosome"/>
</dbReference>